<dbReference type="EMBL" id="JBICBT010001110">
    <property type="protein sequence ID" value="KAL3082432.1"/>
    <property type="molecule type" value="Genomic_DNA"/>
</dbReference>
<protein>
    <submittedName>
        <fullName evidence="1">Uncharacterized protein</fullName>
    </submittedName>
</protein>
<evidence type="ECO:0000313" key="2">
    <source>
        <dbReference type="Proteomes" id="UP001620626"/>
    </source>
</evidence>
<keyword evidence="2" id="KW-1185">Reference proteome</keyword>
<reference evidence="1 2" key="1">
    <citation type="submission" date="2024-10" db="EMBL/GenBank/DDBJ databases">
        <authorList>
            <person name="Kim D."/>
        </authorList>
    </citation>
    <scope>NUCLEOTIDE SEQUENCE [LARGE SCALE GENOMIC DNA]</scope>
    <source>
        <strain evidence="1">BH-2024</strain>
    </source>
</reference>
<sequence>MGERSNRRIPPELVKELVGALPFHIRWATDRICASFDLFILRTQFVWIKKELIRQNVLREKRRQLESDQARLIQAAAGFPNELLFSIIKMIASYFRVPENYGLQNEGEELTREMFVQQLNAMLATLVNYEDENELYWRARFLASITNFLEREGKRA</sequence>
<dbReference type="Proteomes" id="UP001620626">
    <property type="component" value="Unassembled WGS sequence"/>
</dbReference>
<name>A0ABD2IR01_9BILA</name>
<comment type="caution">
    <text evidence="1">The sequence shown here is derived from an EMBL/GenBank/DDBJ whole genome shotgun (WGS) entry which is preliminary data.</text>
</comment>
<dbReference type="AlphaFoldDB" id="A0ABD2IR01"/>
<evidence type="ECO:0000313" key="1">
    <source>
        <dbReference type="EMBL" id="KAL3082432.1"/>
    </source>
</evidence>
<gene>
    <name evidence="1" type="ORF">niasHT_038498</name>
</gene>
<proteinExistence type="predicted"/>
<organism evidence="1 2">
    <name type="scientific">Heterodera trifolii</name>
    <dbReference type="NCBI Taxonomy" id="157864"/>
    <lineage>
        <taxon>Eukaryota</taxon>
        <taxon>Metazoa</taxon>
        <taxon>Ecdysozoa</taxon>
        <taxon>Nematoda</taxon>
        <taxon>Chromadorea</taxon>
        <taxon>Rhabditida</taxon>
        <taxon>Tylenchina</taxon>
        <taxon>Tylenchomorpha</taxon>
        <taxon>Tylenchoidea</taxon>
        <taxon>Heteroderidae</taxon>
        <taxon>Heteroderinae</taxon>
        <taxon>Heterodera</taxon>
    </lineage>
</organism>
<accession>A0ABD2IR01</accession>